<dbReference type="AlphaFoldDB" id="A0A4Y1ZRJ9"/>
<organism evidence="2 3">
    <name type="scientific">Araneus ventricosus</name>
    <name type="common">Orbweaver spider</name>
    <name type="synonym">Epeira ventricosa</name>
    <dbReference type="NCBI Taxonomy" id="182803"/>
    <lineage>
        <taxon>Eukaryota</taxon>
        <taxon>Metazoa</taxon>
        <taxon>Ecdysozoa</taxon>
        <taxon>Arthropoda</taxon>
        <taxon>Chelicerata</taxon>
        <taxon>Arachnida</taxon>
        <taxon>Araneae</taxon>
        <taxon>Araneomorphae</taxon>
        <taxon>Entelegynae</taxon>
        <taxon>Araneoidea</taxon>
        <taxon>Araneidae</taxon>
        <taxon>Araneus</taxon>
    </lineage>
</organism>
<keyword evidence="3" id="KW-1185">Reference proteome</keyword>
<comment type="caution">
    <text evidence="2">The sequence shown here is derived from an EMBL/GenBank/DDBJ whole genome shotgun (WGS) entry which is preliminary data.</text>
</comment>
<sequence>MVQLFMTVVFNVSFLSKGKRSGVSSRANKTGSEDREVRLPSHGGQISRSEIRLKFIPSGQTSSRWCGGQGCREDAVFVIRPQFKIRRSLPEKCSCRLETGM</sequence>
<evidence type="ECO:0000313" key="3">
    <source>
        <dbReference type="Proteomes" id="UP000499080"/>
    </source>
</evidence>
<accession>A0A4Y1ZRJ9</accession>
<gene>
    <name evidence="2" type="ORF">AVEN_66222_1</name>
</gene>
<dbReference type="Proteomes" id="UP000499080">
    <property type="component" value="Unassembled WGS sequence"/>
</dbReference>
<reference evidence="2 3" key="1">
    <citation type="journal article" date="2019" name="Sci. Rep.">
        <title>Orb-weaving spider Araneus ventricosus genome elucidates the spidroin gene catalogue.</title>
        <authorList>
            <person name="Kono N."/>
            <person name="Nakamura H."/>
            <person name="Ohtoshi R."/>
            <person name="Moran D.A.P."/>
            <person name="Shinohara A."/>
            <person name="Yoshida Y."/>
            <person name="Fujiwara M."/>
            <person name="Mori M."/>
            <person name="Tomita M."/>
            <person name="Arakawa K."/>
        </authorList>
    </citation>
    <scope>NUCLEOTIDE SEQUENCE [LARGE SCALE GENOMIC DNA]</scope>
</reference>
<feature type="region of interest" description="Disordered" evidence="1">
    <location>
        <begin position="21"/>
        <end position="44"/>
    </location>
</feature>
<proteinExistence type="predicted"/>
<evidence type="ECO:0000313" key="2">
    <source>
        <dbReference type="EMBL" id="GBL62503.1"/>
    </source>
</evidence>
<name>A0A4Y1ZRJ9_ARAVE</name>
<evidence type="ECO:0000256" key="1">
    <source>
        <dbReference type="SAM" id="MobiDB-lite"/>
    </source>
</evidence>
<dbReference type="EMBL" id="BGPR01152199">
    <property type="protein sequence ID" value="GBL62503.1"/>
    <property type="molecule type" value="Genomic_DNA"/>
</dbReference>
<protein>
    <submittedName>
        <fullName evidence="2">Uncharacterized protein</fullName>
    </submittedName>
</protein>